<sequence>MLSQADVHRLSNPRFSRLLQDAGFDPLDQSEEQLLTQIGDQQFGFFYPTCKFVNEAIAICQWLDKTGASGRQQQYPAAQWGAILVDPGLVDIRVRRLSELTAILRQHLLTAPTQSDKPATSASGRRRPASGLWSLCPCQHADFADKGGAAAAAAEAAVASIPAETDRLSALTHRNGREFEGSSTSSNSSSTSAVGESTRGSCPSRQGADGGDSGGGVGGVVPDACGSGVGGVGASGGGGGGGTSGGFGLLRSASGRIKSTFSRLQRDGFAFRSLRRRGHQQQQQQQQQQQRQVMEPAQEQPQQLTKSCEQGDNAGEASQRDSRCLDMVLERLQTELDGLRVHAGYCTLPAKSNSGPLGSGSTGGGGGGGGRSSGGWADDSDLMENIAELDQLLLQPAPPASSASSSSVAVASKTAASDEESAMATALLESMSPFDGEPRHSDSDQQEEQQEENGSAGGLKRGTKFRWSSFARSHRPNVNQRELQISGMSVTQLRVLRNAACEEINKIVRQHCPPNKPLFTWSNQKPAKRSKSSASPNASPSIVPSASHCRHRRRRHRQRQKPPCSACRCSLCRCATASRCPRRLST</sequence>
<feature type="compositionally biased region" description="Basic residues" evidence="1">
    <location>
        <begin position="548"/>
        <end position="560"/>
    </location>
</feature>
<organism evidence="2 3">
    <name type="scientific">Macrostomum lignano</name>
    <dbReference type="NCBI Taxonomy" id="282301"/>
    <lineage>
        <taxon>Eukaryota</taxon>
        <taxon>Metazoa</taxon>
        <taxon>Spiralia</taxon>
        <taxon>Lophotrochozoa</taxon>
        <taxon>Platyhelminthes</taxon>
        <taxon>Rhabditophora</taxon>
        <taxon>Macrostomorpha</taxon>
        <taxon>Macrostomida</taxon>
        <taxon>Macrostomidae</taxon>
        <taxon>Macrostomum</taxon>
    </lineage>
</organism>
<feature type="region of interest" description="Disordered" evidence="1">
    <location>
        <begin position="176"/>
        <end position="219"/>
    </location>
</feature>
<dbReference type="Proteomes" id="UP000215902">
    <property type="component" value="Unassembled WGS sequence"/>
</dbReference>
<comment type="caution">
    <text evidence="2">The sequence shown here is derived from an EMBL/GenBank/DDBJ whole genome shotgun (WGS) entry which is preliminary data.</text>
</comment>
<feature type="region of interest" description="Disordered" evidence="1">
    <location>
        <begin position="515"/>
        <end position="565"/>
    </location>
</feature>
<evidence type="ECO:0000313" key="3">
    <source>
        <dbReference type="Proteomes" id="UP000215902"/>
    </source>
</evidence>
<evidence type="ECO:0000313" key="2">
    <source>
        <dbReference type="EMBL" id="PAA65484.1"/>
    </source>
</evidence>
<feature type="compositionally biased region" description="Low complexity" evidence="1">
    <location>
        <begin position="182"/>
        <end position="192"/>
    </location>
</feature>
<dbReference type="STRING" id="282301.A0A267EWV7"/>
<gene>
    <name evidence="2" type="ORF">BOX15_Mlig000113g1</name>
</gene>
<feature type="region of interest" description="Disordered" evidence="1">
    <location>
        <begin position="432"/>
        <end position="462"/>
    </location>
</feature>
<name>A0A267EWV7_9PLAT</name>
<feature type="compositionally biased region" description="Polar residues" evidence="1">
    <location>
        <begin position="299"/>
        <end position="310"/>
    </location>
</feature>
<feature type="region of interest" description="Disordered" evidence="1">
    <location>
        <begin position="275"/>
        <end position="320"/>
    </location>
</feature>
<proteinExistence type="predicted"/>
<feature type="compositionally biased region" description="Polar residues" evidence="1">
    <location>
        <begin position="193"/>
        <end position="204"/>
    </location>
</feature>
<dbReference type="GO" id="GO:0035023">
    <property type="term" value="P:regulation of Rho protein signal transduction"/>
    <property type="evidence" value="ECO:0007669"/>
    <property type="project" value="TreeGrafter"/>
</dbReference>
<feature type="compositionally biased region" description="Low complexity" evidence="1">
    <location>
        <begin position="532"/>
        <end position="547"/>
    </location>
</feature>
<keyword evidence="3" id="KW-1185">Reference proteome</keyword>
<feature type="compositionally biased region" description="Low complexity" evidence="1">
    <location>
        <begin position="280"/>
        <end position="292"/>
    </location>
</feature>
<dbReference type="AlphaFoldDB" id="A0A267EWV7"/>
<dbReference type="PANTHER" id="PTHR12659:SF7">
    <property type="entry name" value="CROSSVEINLESS C, ISOFORM C"/>
    <property type="match status" value="1"/>
</dbReference>
<reference evidence="2 3" key="1">
    <citation type="submission" date="2017-06" db="EMBL/GenBank/DDBJ databases">
        <title>A platform for efficient transgenesis in Macrostomum lignano, a flatworm model organism for stem cell research.</title>
        <authorList>
            <person name="Berezikov E."/>
        </authorList>
    </citation>
    <scope>NUCLEOTIDE SEQUENCE [LARGE SCALE GENOMIC DNA]</scope>
    <source>
        <strain evidence="2">DV1</strain>
        <tissue evidence="2">Whole organism</tissue>
    </source>
</reference>
<feature type="region of interest" description="Disordered" evidence="1">
    <location>
        <begin position="348"/>
        <end position="379"/>
    </location>
</feature>
<protein>
    <submittedName>
        <fullName evidence="2">Uncharacterized protein</fullName>
    </submittedName>
</protein>
<dbReference type="PANTHER" id="PTHR12659">
    <property type="entry name" value="RHO-TYPE GTPASE ACTIVATING PROTEIN"/>
    <property type="match status" value="1"/>
</dbReference>
<accession>A0A267EWV7</accession>
<dbReference type="GO" id="GO:0005096">
    <property type="term" value="F:GTPase activator activity"/>
    <property type="evidence" value="ECO:0007669"/>
    <property type="project" value="TreeGrafter"/>
</dbReference>
<evidence type="ECO:0000256" key="1">
    <source>
        <dbReference type="SAM" id="MobiDB-lite"/>
    </source>
</evidence>
<feature type="compositionally biased region" description="Gly residues" evidence="1">
    <location>
        <begin position="208"/>
        <end position="219"/>
    </location>
</feature>
<dbReference type="EMBL" id="NIVC01001646">
    <property type="protein sequence ID" value="PAA65484.1"/>
    <property type="molecule type" value="Genomic_DNA"/>
</dbReference>
<feature type="compositionally biased region" description="Gly residues" evidence="1">
    <location>
        <begin position="357"/>
        <end position="373"/>
    </location>
</feature>
<dbReference type="GO" id="GO:0030036">
    <property type="term" value="P:actin cytoskeleton organization"/>
    <property type="evidence" value="ECO:0007669"/>
    <property type="project" value="TreeGrafter"/>
</dbReference>